<dbReference type="PANTHER" id="PTHR30605:SF0">
    <property type="entry name" value="ANHYDRO-N-ACETYLMURAMIC ACID KINASE"/>
    <property type="match status" value="1"/>
</dbReference>
<evidence type="ECO:0000313" key="1">
    <source>
        <dbReference type="EMBL" id="VAW28127.1"/>
    </source>
</evidence>
<dbReference type="Gene3D" id="3.30.420.40">
    <property type="match status" value="2"/>
</dbReference>
<dbReference type="Pfam" id="PF03702">
    <property type="entry name" value="AnmK"/>
    <property type="match status" value="1"/>
</dbReference>
<dbReference type="SUPFAM" id="SSF53067">
    <property type="entry name" value="Actin-like ATPase domain"/>
    <property type="match status" value="1"/>
</dbReference>
<gene>
    <name evidence="1" type="ORF">MNBD_BACTEROID06-837</name>
</gene>
<dbReference type="EMBL" id="UOES01000352">
    <property type="protein sequence ID" value="VAW28127.1"/>
    <property type="molecule type" value="Genomic_DNA"/>
</dbReference>
<dbReference type="AlphaFoldDB" id="A0A3B0USB5"/>
<dbReference type="GO" id="GO:0005524">
    <property type="term" value="F:ATP binding"/>
    <property type="evidence" value="ECO:0007669"/>
    <property type="project" value="InterPro"/>
</dbReference>
<dbReference type="GO" id="GO:0009254">
    <property type="term" value="P:peptidoglycan turnover"/>
    <property type="evidence" value="ECO:0007669"/>
    <property type="project" value="InterPro"/>
</dbReference>
<proteinExistence type="predicted"/>
<dbReference type="GO" id="GO:0016301">
    <property type="term" value="F:kinase activity"/>
    <property type="evidence" value="ECO:0007669"/>
    <property type="project" value="UniProtKB-KW"/>
</dbReference>
<organism evidence="1">
    <name type="scientific">hydrothermal vent metagenome</name>
    <dbReference type="NCBI Taxonomy" id="652676"/>
    <lineage>
        <taxon>unclassified sequences</taxon>
        <taxon>metagenomes</taxon>
        <taxon>ecological metagenomes</taxon>
    </lineage>
</organism>
<dbReference type="InterPro" id="IPR043129">
    <property type="entry name" value="ATPase_NBD"/>
</dbReference>
<dbReference type="NCBIfam" id="NF007144">
    <property type="entry name" value="PRK09585.2-3"/>
    <property type="match status" value="1"/>
</dbReference>
<sequence>MPVKSNTYKVIGIMSGTSLDGLDMAYCHFYHQNNQWNFELVQSRSIAYSAELANKLKNSVSLTVEELLQFDVEYGTYLGNQVKVFINEHSLEVDFIASHGHTVFHQPQKGFTLQIGSGQALAITAQTKVISDFRKKDVAFGGQGAPLVPVGDQLLFGDYVACLNLGGIANMSFNAGGKRVAFDIGMANMLLNHLANKKGLSYDESGEIAASGKVDNKLLNQLNSLSYFDLPYPKSLGYEWFLSDVLPIIENSKLSVEDKMATSVEHEVVQICKVLENDVNDSGDILITGGGAFNTLFINRMIALCPKEFNIIIPDAKTIEFKEAIAFGLMGV</sequence>
<dbReference type="PANTHER" id="PTHR30605">
    <property type="entry name" value="ANHYDRO-N-ACETYLMURAMIC ACID KINASE"/>
    <property type="match status" value="1"/>
</dbReference>
<protein>
    <submittedName>
        <fullName evidence="1">Anhydro-N-acetylmuramic acid kinase</fullName>
        <ecNumber evidence="1">2.7.1.170</ecNumber>
    </submittedName>
</protein>
<dbReference type="EC" id="2.7.1.170" evidence="1"/>
<dbReference type="GO" id="GO:0006040">
    <property type="term" value="P:amino sugar metabolic process"/>
    <property type="evidence" value="ECO:0007669"/>
    <property type="project" value="InterPro"/>
</dbReference>
<accession>A0A3B0USB5</accession>
<dbReference type="InterPro" id="IPR005338">
    <property type="entry name" value="Anhydro_N_Ac-Mur_kinase"/>
</dbReference>
<dbReference type="GO" id="GO:0016773">
    <property type="term" value="F:phosphotransferase activity, alcohol group as acceptor"/>
    <property type="evidence" value="ECO:0007669"/>
    <property type="project" value="InterPro"/>
</dbReference>
<feature type="non-terminal residue" evidence="1">
    <location>
        <position position="332"/>
    </location>
</feature>
<name>A0A3B0USB5_9ZZZZ</name>
<reference evidence="1" key="1">
    <citation type="submission" date="2018-06" db="EMBL/GenBank/DDBJ databases">
        <authorList>
            <person name="Zhirakovskaya E."/>
        </authorList>
    </citation>
    <scope>NUCLEOTIDE SEQUENCE</scope>
</reference>
<keyword evidence="1" id="KW-0418">Kinase</keyword>
<keyword evidence="1" id="KW-0808">Transferase</keyword>